<name>V4PVZ0_STUCH</name>
<evidence type="ECO:0000256" key="5">
    <source>
        <dbReference type="HAMAP-Rule" id="MF_01184"/>
    </source>
</evidence>
<gene>
    <name evidence="5" type="primary">xpt</name>
    <name evidence="8" type="ORF">F753_06345</name>
</gene>
<dbReference type="GO" id="GO:0005737">
    <property type="term" value="C:cytoplasm"/>
    <property type="evidence" value="ECO:0007669"/>
    <property type="project" value="UniProtKB-SubCell"/>
</dbReference>
<sequence>MRGFSRLRNAVTAEAPRRQASGKPRPPTLEVAFVEQLKDKIRSQGIVLSDRVLKVDAFLNHQIDPVLMQAIGQEFARLFRDAGVTKIVTIEASGIAPAVMAGLELGVPVIFARKHQSLTLQDNLLTATVYSFTKQVESTIAVSTQHLSSNDRVLIIDDFLANGKAAKGLISIINQAGASIAGLGIVIEKAFQAGRQELEEAGYRVESLARVASLADGQVQFID</sequence>
<dbReference type="InterPro" id="IPR029057">
    <property type="entry name" value="PRTase-like"/>
</dbReference>
<organism evidence="8 9">
    <name type="scientific">Stutzerimonas chloritidismutans AW-1</name>
    <dbReference type="NCBI Taxonomy" id="1263865"/>
    <lineage>
        <taxon>Bacteria</taxon>
        <taxon>Pseudomonadati</taxon>
        <taxon>Pseudomonadota</taxon>
        <taxon>Gammaproteobacteria</taxon>
        <taxon>Pseudomonadales</taxon>
        <taxon>Pseudomonadaceae</taxon>
        <taxon>Stutzerimonas</taxon>
    </lineage>
</organism>
<dbReference type="HAMAP" id="MF_01184">
    <property type="entry name" value="XPRTase"/>
    <property type="match status" value="1"/>
</dbReference>
<dbReference type="PANTHER" id="PTHR43864:SF1">
    <property type="entry name" value="XANTHINE PHOSPHORIBOSYLTRANSFERASE"/>
    <property type="match status" value="1"/>
</dbReference>
<evidence type="ECO:0000256" key="2">
    <source>
        <dbReference type="ARBA" id="ARBA00022676"/>
    </source>
</evidence>
<dbReference type="NCBIfam" id="TIGR01744">
    <property type="entry name" value="XPRTase"/>
    <property type="match status" value="1"/>
</dbReference>
<dbReference type="EMBL" id="AOFQ01000017">
    <property type="protein sequence ID" value="ESR00391.1"/>
    <property type="molecule type" value="Genomic_DNA"/>
</dbReference>
<comment type="similarity">
    <text evidence="5">Belongs to the purine/pyrimidine phosphoribosyltransferase family. Xpt subfamily.</text>
</comment>
<evidence type="ECO:0000256" key="6">
    <source>
        <dbReference type="NCBIfam" id="TIGR01744"/>
    </source>
</evidence>
<feature type="binding site" evidence="5">
    <location>
        <position position="53"/>
    </location>
    <ligand>
        <name>xanthine</name>
        <dbReference type="ChEBI" id="CHEBI:17712"/>
    </ligand>
</feature>
<dbReference type="Gene3D" id="3.40.50.2020">
    <property type="match status" value="1"/>
</dbReference>
<dbReference type="GO" id="GO:0032265">
    <property type="term" value="P:XMP salvage"/>
    <property type="evidence" value="ECO:0007669"/>
    <property type="project" value="UniProtKB-UniRule"/>
</dbReference>
<dbReference type="CDD" id="cd06223">
    <property type="entry name" value="PRTases_typeI"/>
    <property type="match status" value="1"/>
</dbReference>
<feature type="binding site" evidence="5">
    <location>
        <position position="189"/>
    </location>
    <ligand>
        <name>xanthine</name>
        <dbReference type="ChEBI" id="CHEBI:17712"/>
    </ligand>
</feature>
<dbReference type="Proteomes" id="UP000017822">
    <property type="component" value="Unassembled WGS sequence"/>
</dbReference>
<dbReference type="FunFam" id="3.40.50.2020:FF:000027">
    <property type="entry name" value="Xanthine phosphoribosyltransferase"/>
    <property type="match status" value="1"/>
</dbReference>
<evidence type="ECO:0000313" key="8">
    <source>
        <dbReference type="EMBL" id="ESR00391.1"/>
    </source>
</evidence>
<keyword evidence="2 5" id="KW-0328">Glycosyltransferase</keyword>
<reference evidence="8 9" key="1">
    <citation type="submission" date="2013-07" db="EMBL/GenBank/DDBJ databases">
        <authorList>
            <person name="Schaap P.J."/>
            <person name="Mehboob F."/>
            <person name="Oosterkamp M.J."/>
            <person name="de Vos W.M."/>
            <person name="Stams A.J.M."/>
            <person name="Koehorst J.J."/>
        </authorList>
    </citation>
    <scope>NUCLEOTIDE SEQUENCE [LARGE SCALE GENOMIC DNA]</scope>
    <source>
        <strain evidence="8 9">AW-1</strain>
    </source>
</reference>
<evidence type="ECO:0000256" key="7">
    <source>
        <dbReference type="SAM" id="MobiDB-lite"/>
    </source>
</evidence>
<dbReference type="SUPFAM" id="SSF53271">
    <property type="entry name" value="PRTase-like"/>
    <property type="match status" value="1"/>
</dbReference>
<accession>V4PVZ0</accession>
<keyword evidence="3 5" id="KW-0808">Transferase</keyword>
<proteinExistence type="inferred from homology"/>
<keyword evidence="1 5" id="KW-0963">Cytoplasm</keyword>
<protein>
    <recommendedName>
        <fullName evidence="5 6">Xanthine phosphoribosyltransferase</fullName>
        <shortName evidence="5">XPRTase</shortName>
        <ecNumber evidence="5 6">2.4.2.22</ecNumber>
    </recommendedName>
</protein>
<dbReference type="AlphaFoldDB" id="V4PVZ0"/>
<evidence type="ECO:0000313" key="9">
    <source>
        <dbReference type="Proteomes" id="UP000017822"/>
    </source>
</evidence>
<evidence type="ECO:0000256" key="4">
    <source>
        <dbReference type="ARBA" id="ARBA00022726"/>
    </source>
</evidence>
<feature type="binding site" evidence="5">
    <location>
        <position position="60"/>
    </location>
    <ligand>
        <name>xanthine</name>
        <dbReference type="ChEBI" id="CHEBI:17712"/>
    </ligand>
</feature>
<comment type="function">
    <text evidence="5">Converts the preformed base xanthine, a product of nucleic acid breakdown, to xanthosine 5'-monophosphate (XMP), so it can be reused for RNA or DNA synthesis.</text>
</comment>
<dbReference type="GO" id="GO:0046110">
    <property type="term" value="P:xanthine metabolic process"/>
    <property type="evidence" value="ECO:0007669"/>
    <property type="project" value="UniProtKB-UniRule"/>
</dbReference>
<comment type="subunit">
    <text evidence="5">Homodimer.</text>
</comment>
<dbReference type="NCBIfam" id="NF006671">
    <property type="entry name" value="PRK09219.1"/>
    <property type="match status" value="1"/>
</dbReference>
<dbReference type="EC" id="2.4.2.22" evidence="5 6"/>
<comment type="catalytic activity">
    <reaction evidence="5">
        <text>XMP + diphosphate = xanthine + 5-phospho-alpha-D-ribose 1-diphosphate</text>
        <dbReference type="Rhea" id="RHEA:10800"/>
        <dbReference type="ChEBI" id="CHEBI:17712"/>
        <dbReference type="ChEBI" id="CHEBI:33019"/>
        <dbReference type="ChEBI" id="CHEBI:57464"/>
        <dbReference type="ChEBI" id="CHEBI:58017"/>
        <dbReference type="EC" id="2.4.2.22"/>
    </reaction>
</comment>
<dbReference type="InterPro" id="IPR010079">
    <property type="entry name" value="Xanthine_PRibTrfase"/>
</dbReference>
<evidence type="ECO:0000256" key="3">
    <source>
        <dbReference type="ARBA" id="ARBA00022679"/>
    </source>
</evidence>
<dbReference type="InterPro" id="IPR050118">
    <property type="entry name" value="Pur/Pyrimidine_PRTase"/>
</dbReference>
<dbReference type="InterPro" id="IPR000836">
    <property type="entry name" value="PRTase_dom"/>
</dbReference>
<comment type="subcellular location">
    <subcellularLocation>
        <location evidence="5">Cytoplasm</location>
    </subcellularLocation>
</comment>
<feature type="region of interest" description="Disordered" evidence="7">
    <location>
        <begin position="1"/>
        <end position="26"/>
    </location>
</feature>
<evidence type="ECO:0000256" key="1">
    <source>
        <dbReference type="ARBA" id="ARBA00022490"/>
    </source>
</evidence>
<dbReference type="GO" id="GO:0006166">
    <property type="term" value="P:purine ribonucleoside salvage"/>
    <property type="evidence" value="ECO:0007669"/>
    <property type="project" value="UniProtKB-KW"/>
</dbReference>
<keyword evidence="4 5" id="KW-0660">Purine salvage</keyword>
<dbReference type="UniPathway" id="UPA00602">
    <property type="reaction ID" value="UER00658"/>
</dbReference>
<dbReference type="GO" id="GO:0000310">
    <property type="term" value="F:xanthine phosphoribosyltransferase activity"/>
    <property type="evidence" value="ECO:0007669"/>
    <property type="project" value="UniProtKB-UniRule"/>
</dbReference>
<comment type="caution">
    <text evidence="8">The sequence shown here is derived from an EMBL/GenBank/DDBJ whole genome shotgun (WGS) entry which is preliminary data.</text>
</comment>
<comment type="pathway">
    <text evidence="5">Purine metabolism; XMP biosynthesis via salvage pathway; XMP from xanthine: step 1/1.</text>
</comment>
<feature type="binding site" evidence="5">
    <location>
        <begin position="161"/>
        <end position="165"/>
    </location>
    <ligand>
        <name>5-phospho-alpha-D-ribose 1-diphosphate</name>
        <dbReference type="ChEBI" id="CHEBI:58017"/>
    </ligand>
</feature>
<dbReference type="PATRIC" id="fig|1263865.4.peg.1236"/>
<dbReference type="PANTHER" id="PTHR43864">
    <property type="entry name" value="HYPOXANTHINE/GUANINE PHOSPHORIBOSYLTRANSFERASE"/>
    <property type="match status" value="1"/>
</dbReference>